<dbReference type="InterPro" id="IPR019933">
    <property type="entry name" value="DivIVA_domain"/>
</dbReference>
<dbReference type="EMBL" id="QWEC01000049">
    <property type="protein sequence ID" value="RII97925.1"/>
    <property type="molecule type" value="Genomic_DNA"/>
</dbReference>
<evidence type="ECO:0000313" key="4">
    <source>
        <dbReference type="Proteomes" id="UP000266298"/>
    </source>
</evidence>
<dbReference type="NCBIfam" id="TIGR03543">
    <property type="entry name" value="divI1A_rptt_fam"/>
    <property type="match status" value="1"/>
</dbReference>
<reference evidence="2 4" key="2">
    <citation type="submission" date="2018-08" db="EMBL/GenBank/DDBJ databases">
        <title>Genome Sequence of Clavibacter michiganensis Subspecies type strains, and the Atypical Peach-Colored Strains Isolated from Tomato.</title>
        <authorList>
            <person name="Osdaghi E."/>
            <person name="Portier P."/>
            <person name="Briand M."/>
            <person name="Jacques M.-A."/>
        </authorList>
    </citation>
    <scope>NUCLEOTIDE SEQUENCE [LARGE SCALE GENOMIC DNA]</scope>
    <source>
        <strain evidence="2 4">CFBP 7493</strain>
    </source>
</reference>
<dbReference type="AlphaFoldDB" id="A0A251YAD9"/>
<accession>A0A251YAD9</accession>
<dbReference type="Gene3D" id="6.10.250.660">
    <property type="match status" value="2"/>
</dbReference>
<evidence type="ECO:0000313" key="2">
    <source>
        <dbReference type="EMBL" id="RII97925.1"/>
    </source>
</evidence>
<name>A0A251YAD9_9MICO</name>
<proteinExistence type="predicted"/>
<organism evidence="1 3">
    <name type="scientific">Clavibacter michiganensis</name>
    <dbReference type="NCBI Taxonomy" id="28447"/>
    <lineage>
        <taxon>Bacteria</taxon>
        <taxon>Bacillati</taxon>
        <taxon>Actinomycetota</taxon>
        <taxon>Actinomycetes</taxon>
        <taxon>Micrococcales</taxon>
        <taxon>Microbacteriaceae</taxon>
        <taxon>Clavibacter</taxon>
    </lineage>
</organism>
<dbReference type="RefSeq" id="WP_043587274.1">
    <property type="nucleotide sequence ID" value="NZ_MDJW01000007.1"/>
</dbReference>
<dbReference type="Proteomes" id="UP000194837">
    <property type="component" value="Unassembled WGS sequence"/>
</dbReference>
<evidence type="ECO:0000313" key="1">
    <source>
        <dbReference type="EMBL" id="OUE21205.1"/>
    </source>
</evidence>
<sequence length="181" mass="20775">MTTTFPSAGRRERGYDPDQVDAFLRDARRCYDDEADRSLTSETIRRVSFDMRRGGYSAAAVDRVLERLEDAFAVRERDRTVARVGADAWNAEARRAAQEILDRVSRPTGERFDRAGFLTTGYDRREVDRFADRIAKYFRGTKPMSVDDVRTVAFHPRRGGYREAQVDLLLDAVIDVMNAVR</sequence>
<dbReference type="EMBL" id="MDJW01000007">
    <property type="protein sequence ID" value="OUE21205.1"/>
    <property type="molecule type" value="Genomic_DNA"/>
</dbReference>
<dbReference type="NCBIfam" id="TIGR03544">
    <property type="entry name" value="DivI1A_domain"/>
    <property type="match status" value="3"/>
</dbReference>
<protein>
    <submittedName>
        <fullName evidence="1">Cell cycle protein GpsB</fullName>
    </submittedName>
    <submittedName>
        <fullName evidence="2">DivIVA domain-containing protein</fullName>
    </submittedName>
</protein>
<comment type="caution">
    <text evidence="1">The sequence shown here is derived from an EMBL/GenBank/DDBJ whole genome shotgun (WGS) entry which is preliminary data.</text>
</comment>
<dbReference type="InterPro" id="IPR019932">
    <property type="entry name" value="CHP03543"/>
</dbReference>
<dbReference type="Proteomes" id="UP000266298">
    <property type="component" value="Unassembled WGS sequence"/>
</dbReference>
<gene>
    <name evidence="1" type="primary">gpsB</name>
    <name evidence="1" type="ORF">BFL34_00553</name>
    <name evidence="2" type="ORF">DZF96_05280</name>
</gene>
<reference evidence="1 3" key="1">
    <citation type="submission" date="2016-08" db="EMBL/GenBank/DDBJ databases">
        <title>Genome sequence of Clavibacter michiganensis spp strain CFBP7494.</title>
        <authorList>
            <person name="Thapa S.P."/>
            <person name="Coaker G."/>
            <person name="Jacques M.-A."/>
        </authorList>
    </citation>
    <scope>NUCLEOTIDE SEQUENCE [LARGE SCALE GENOMIC DNA]</scope>
    <source>
        <strain evidence="1">CFBP7494</strain>
    </source>
</reference>
<evidence type="ECO:0000313" key="3">
    <source>
        <dbReference type="Proteomes" id="UP000194837"/>
    </source>
</evidence>